<dbReference type="NCBIfam" id="TIGR02937">
    <property type="entry name" value="sigma70-ECF"/>
    <property type="match status" value="1"/>
</dbReference>
<dbReference type="Pfam" id="PF04539">
    <property type="entry name" value="Sigma70_r3"/>
    <property type="match status" value="1"/>
</dbReference>
<evidence type="ECO:0000256" key="3">
    <source>
        <dbReference type="ARBA" id="ARBA00023125"/>
    </source>
</evidence>
<dbReference type="GO" id="GO:0003677">
    <property type="term" value="F:DNA binding"/>
    <property type="evidence" value="ECO:0007669"/>
    <property type="project" value="UniProtKB-KW"/>
</dbReference>
<keyword evidence="3" id="KW-0238">DNA-binding</keyword>
<evidence type="ECO:0000256" key="1">
    <source>
        <dbReference type="ARBA" id="ARBA00023015"/>
    </source>
</evidence>
<dbReference type="SUPFAM" id="SSF88946">
    <property type="entry name" value="Sigma2 domain of RNA polymerase sigma factors"/>
    <property type="match status" value="1"/>
</dbReference>
<dbReference type="OrthoDB" id="9799825at2"/>
<dbReference type="PANTHER" id="PTHR30603">
    <property type="entry name" value="RNA POLYMERASE SIGMA FACTOR RPO"/>
    <property type="match status" value="1"/>
</dbReference>
<dbReference type="InterPro" id="IPR014284">
    <property type="entry name" value="RNA_pol_sigma-70_dom"/>
</dbReference>
<dbReference type="InterPro" id="IPR000943">
    <property type="entry name" value="RNA_pol_sigma70"/>
</dbReference>
<dbReference type="Gene3D" id="1.10.601.10">
    <property type="entry name" value="RNA Polymerase Primary Sigma Factor"/>
    <property type="match status" value="1"/>
</dbReference>
<feature type="domain" description="RNA polymerase sigma-70" evidence="5">
    <location>
        <begin position="111"/>
        <end position="124"/>
    </location>
</feature>
<accession>B7KLN9</accession>
<dbReference type="PROSITE" id="PS00715">
    <property type="entry name" value="SIGMA70_1"/>
    <property type="match status" value="1"/>
</dbReference>
<dbReference type="SUPFAM" id="SSF88659">
    <property type="entry name" value="Sigma3 and sigma4 domains of RNA polymerase sigma factors"/>
    <property type="match status" value="2"/>
</dbReference>
<dbReference type="PANTHER" id="PTHR30603:SF47">
    <property type="entry name" value="RNA POLYMERASE SIGMA FACTOR SIGD, CHLOROPLASTIC"/>
    <property type="match status" value="1"/>
</dbReference>
<dbReference type="InterPro" id="IPR007627">
    <property type="entry name" value="RNA_pol_sigma70_r2"/>
</dbReference>
<dbReference type="Pfam" id="PF04545">
    <property type="entry name" value="Sigma70_r4"/>
    <property type="match status" value="1"/>
</dbReference>
<evidence type="ECO:0000313" key="7">
    <source>
        <dbReference type="Proteomes" id="UP000002384"/>
    </source>
</evidence>
<dbReference type="Pfam" id="PF04542">
    <property type="entry name" value="Sigma70_r2"/>
    <property type="match status" value="1"/>
</dbReference>
<reference evidence="7" key="1">
    <citation type="journal article" date="2011" name="MBio">
        <title>Novel metabolic attributes of the genus Cyanothece, comprising a group of unicellular nitrogen-fixing Cyanobacteria.</title>
        <authorList>
            <person name="Bandyopadhyay A."/>
            <person name="Elvitigala T."/>
            <person name="Welsh E."/>
            <person name="Stockel J."/>
            <person name="Liberton M."/>
            <person name="Min H."/>
            <person name="Sherman L.A."/>
            <person name="Pakrasi H.B."/>
        </authorList>
    </citation>
    <scope>NUCLEOTIDE SEQUENCE [LARGE SCALE GENOMIC DNA]</scope>
    <source>
        <strain evidence="7">PCC 7424</strain>
        <plasmid evidence="7">pP742401</plasmid>
    </source>
</reference>
<protein>
    <submittedName>
        <fullName evidence="6">RNA polymerase, sigma 32 subunit, RpoH</fullName>
    </submittedName>
</protein>
<dbReference type="InterPro" id="IPR007624">
    <property type="entry name" value="RNA_pol_sigma70_r3"/>
</dbReference>
<organism evidence="6 7">
    <name type="scientific">Gloeothece citriformis (strain PCC 7424)</name>
    <name type="common">Cyanothece sp. (strain PCC 7424)</name>
    <dbReference type="NCBI Taxonomy" id="65393"/>
    <lineage>
        <taxon>Bacteria</taxon>
        <taxon>Bacillati</taxon>
        <taxon>Cyanobacteriota</taxon>
        <taxon>Cyanophyceae</taxon>
        <taxon>Oscillatoriophycideae</taxon>
        <taxon>Chroococcales</taxon>
        <taxon>Aphanothecaceae</taxon>
        <taxon>Gloeothece</taxon>
        <taxon>Gloeothece citriformis</taxon>
    </lineage>
</organism>
<dbReference type="GO" id="GO:0016987">
    <property type="term" value="F:sigma factor activity"/>
    <property type="evidence" value="ECO:0007669"/>
    <property type="project" value="UniProtKB-KW"/>
</dbReference>
<evidence type="ECO:0000259" key="5">
    <source>
        <dbReference type="PROSITE" id="PS00715"/>
    </source>
</evidence>
<evidence type="ECO:0000256" key="4">
    <source>
        <dbReference type="ARBA" id="ARBA00023163"/>
    </source>
</evidence>
<dbReference type="Proteomes" id="UP000002384">
    <property type="component" value="Plasmid pP742401"/>
</dbReference>
<dbReference type="eggNOG" id="COG0568">
    <property type="taxonomic scope" value="Bacteria"/>
</dbReference>
<dbReference type="Gene3D" id="1.10.10.10">
    <property type="entry name" value="Winged helix-like DNA-binding domain superfamily/Winged helix DNA-binding domain"/>
    <property type="match status" value="2"/>
</dbReference>
<dbReference type="CDD" id="cd06171">
    <property type="entry name" value="Sigma70_r4"/>
    <property type="match status" value="1"/>
</dbReference>
<dbReference type="RefSeq" id="WP_012599626.1">
    <property type="nucleotide sequence ID" value="NC_011738.1"/>
</dbReference>
<dbReference type="KEGG" id="cyc:PCC7424_5635"/>
<gene>
    <name evidence="6" type="ordered locus">PCC7424_5635</name>
</gene>
<proteinExistence type="predicted"/>
<evidence type="ECO:0000256" key="2">
    <source>
        <dbReference type="ARBA" id="ARBA00023082"/>
    </source>
</evidence>
<geneLocation type="plasmid" evidence="6 7">
    <name>pP742401</name>
</geneLocation>
<keyword evidence="1" id="KW-0805">Transcription regulation</keyword>
<dbReference type="InterPro" id="IPR050239">
    <property type="entry name" value="Sigma-70_RNA_pol_init_factors"/>
</dbReference>
<sequence length="308" mass="36193">MSNRRINNSFLDSYLKNFTRYELLNSSQEIDLGQKIQKWQKLKHQFVQFQKKTGKKTSVFDFCSDFQLEEAEFYLVYEEGQQAKNQLVQGNLRLVINLAKKYLGRGLSFEDLLQEGNIGLIRAAELFEPSKGYKFSTYAYWWIRQQIIRAINNSARTIRLPVHIIARLNRIKKTQHKLAAQLGRTPTVQEIATSLQMSAQEIEKYREVAQKTISLSTIVDEQGRETLQDLIADPNPQPDFLERVFSYEQILEKMETLPPRYQDILKKRIYEEQTLEAIGTSTKLSKERVRQIFQKALSRLREEFLKDN</sequence>
<keyword evidence="6" id="KW-0614">Plasmid</keyword>
<dbReference type="InterPro" id="IPR013325">
    <property type="entry name" value="RNA_pol_sigma_r2"/>
</dbReference>
<dbReference type="GO" id="GO:0006352">
    <property type="term" value="P:DNA-templated transcription initiation"/>
    <property type="evidence" value="ECO:0007669"/>
    <property type="project" value="InterPro"/>
</dbReference>
<keyword evidence="4" id="KW-0804">Transcription</keyword>
<evidence type="ECO:0000313" key="6">
    <source>
        <dbReference type="EMBL" id="ACK73711.1"/>
    </source>
</evidence>
<dbReference type="EMBL" id="CP001292">
    <property type="protein sequence ID" value="ACK73711.1"/>
    <property type="molecule type" value="Genomic_DNA"/>
</dbReference>
<dbReference type="AlphaFoldDB" id="B7KLN9"/>
<name>B7KLN9_GLOC7</name>
<dbReference type="HOGENOM" id="CLU_014793_3_4_3"/>
<keyword evidence="7" id="KW-1185">Reference proteome</keyword>
<dbReference type="InterPro" id="IPR036388">
    <property type="entry name" value="WH-like_DNA-bd_sf"/>
</dbReference>
<dbReference type="InterPro" id="IPR013324">
    <property type="entry name" value="RNA_pol_sigma_r3/r4-like"/>
</dbReference>
<keyword evidence="2" id="KW-0731">Sigma factor</keyword>
<dbReference type="InterPro" id="IPR007630">
    <property type="entry name" value="RNA_pol_sigma70_r4"/>
</dbReference>
<dbReference type="PRINTS" id="PR00046">
    <property type="entry name" value="SIGMA70FCT"/>
</dbReference>